<sequence>MPKPETEFTHLSDDALSRIGFFLSDTDRGRLASVNRQSFAVLGFSGYVKRVFGIDLSTFPLQALFFDASMVSERPEQLQLLRVLSLQEDYWQYAIVSE</sequence>
<reference evidence="1 2" key="1">
    <citation type="submission" date="2015-11" db="EMBL/GenBank/DDBJ databases">
        <title>Genomic analysis of 38 Legionella species identifies large and diverse effector repertoires.</title>
        <authorList>
            <person name="Burstein D."/>
            <person name="Amaro F."/>
            <person name="Zusman T."/>
            <person name="Lifshitz Z."/>
            <person name="Cohen O."/>
            <person name="Gilbert J.A."/>
            <person name="Pupko T."/>
            <person name="Shuman H.A."/>
            <person name="Segal G."/>
        </authorList>
    </citation>
    <scope>NUCLEOTIDE SEQUENCE [LARGE SCALE GENOMIC DNA]</scope>
    <source>
        <strain evidence="1 2">Oak Ridge-10</strain>
    </source>
</reference>
<comment type="caution">
    <text evidence="1">The sequence shown here is derived from an EMBL/GenBank/DDBJ whole genome shotgun (WGS) entry which is preliminary data.</text>
</comment>
<dbReference type="RefSeq" id="WP_025386228.1">
    <property type="nucleotide sequence ID" value="NZ_LCUA01000001.1"/>
</dbReference>
<dbReference type="EMBL" id="LNYP01000031">
    <property type="protein sequence ID" value="KTD36892.1"/>
    <property type="molecule type" value="Genomic_DNA"/>
</dbReference>
<dbReference type="AlphaFoldDB" id="A0A0W0WX61"/>
<dbReference type="Proteomes" id="UP000054858">
    <property type="component" value="Unassembled WGS sequence"/>
</dbReference>
<accession>A0A0W0WX61</accession>
<evidence type="ECO:0000313" key="2">
    <source>
        <dbReference type="Proteomes" id="UP000054858"/>
    </source>
</evidence>
<gene>
    <name evidence="1" type="ORF">Loak_2028</name>
</gene>
<name>A0A0W0WX61_9GAMM</name>
<evidence type="ECO:0000313" key="1">
    <source>
        <dbReference type="EMBL" id="KTD36892.1"/>
    </source>
</evidence>
<protein>
    <submittedName>
        <fullName evidence="1">Uncharacterized protein</fullName>
    </submittedName>
</protein>
<organism evidence="1 2">
    <name type="scientific">Legionella oakridgensis</name>
    <dbReference type="NCBI Taxonomy" id="29423"/>
    <lineage>
        <taxon>Bacteria</taxon>
        <taxon>Pseudomonadati</taxon>
        <taxon>Pseudomonadota</taxon>
        <taxon>Gammaproteobacteria</taxon>
        <taxon>Legionellales</taxon>
        <taxon>Legionellaceae</taxon>
        <taxon>Legionella</taxon>
    </lineage>
</organism>
<proteinExistence type="predicted"/>
<dbReference type="PATRIC" id="fig|29423.5.peg.2128"/>